<dbReference type="Pfam" id="PF21180">
    <property type="entry name" value="TOP6A-Spo11_Toprim"/>
    <property type="match status" value="1"/>
</dbReference>
<evidence type="ECO:0000256" key="6">
    <source>
        <dbReference type="ARBA" id="ARBA00022842"/>
    </source>
</evidence>
<dbReference type="PRINTS" id="PR01550">
    <property type="entry name" value="TOP6AFAMILY"/>
</dbReference>
<dbReference type="GO" id="GO:0000706">
    <property type="term" value="P:meiotic DNA double-strand break processing"/>
    <property type="evidence" value="ECO:0007669"/>
    <property type="project" value="TreeGrafter"/>
</dbReference>
<dbReference type="PROSITE" id="PS52041">
    <property type="entry name" value="TOPO_IIB"/>
    <property type="match status" value="1"/>
</dbReference>
<dbReference type="GO" id="GO:0007131">
    <property type="term" value="P:reciprocal meiotic recombination"/>
    <property type="evidence" value="ECO:0007669"/>
    <property type="project" value="TreeGrafter"/>
</dbReference>
<dbReference type="CDD" id="cd00223">
    <property type="entry name" value="TOPRIM_TopoIIB_SPO"/>
    <property type="match status" value="1"/>
</dbReference>
<dbReference type="PANTHER" id="PTHR10848">
    <property type="entry name" value="MEIOTIC RECOMBINATION PROTEIN SPO11"/>
    <property type="match status" value="1"/>
</dbReference>
<dbReference type="GO" id="GO:0005524">
    <property type="term" value="F:ATP binding"/>
    <property type="evidence" value="ECO:0007669"/>
    <property type="project" value="InterPro"/>
</dbReference>
<dbReference type="Gene3D" id="1.10.10.10">
    <property type="entry name" value="Winged helix-like DNA-binding domain superfamily/Winged helix DNA-binding domain"/>
    <property type="match status" value="1"/>
</dbReference>
<dbReference type="EC" id="5.6.2.2" evidence="4"/>
<proteinExistence type="inferred from homology"/>
<evidence type="ECO:0000256" key="5">
    <source>
        <dbReference type="ARBA" id="ARBA00022723"/>
    </source>
</evidence>
<evidence type="ECO:0000259" key="11">
    <source>
        <dbReference type="Pfam" id="PF04406"/>
    </source>
</evidence>
<keyword evidence="5" id="KW-0479">Metal-binding</keyword>
<keyword evidence="7 10" id="KW-0799">Topoisomerase</keyword>
<dbReference type="InterPro" id="IPR036078">
    <property type="entry name" value="Spo11/TopoVI_A_sf"/>
</dbReference>
<name>A0A8H3FFN2_9LECA</name>
<evidence type="ECO:0000256" key="1">
    <source>
        <dbReference type="ARBA" id="ARBA00000185"/>
    </source>
</evidence>
<dbReference type="InterPro" id="IPR013049">
    <property type="entry name" value="Spo11/TopoVI_A_N"/>
</dbReference>
<keyword evidence="14" id="KW-1185">Reference proteome</keyword>
<evidence type="ECO:0000313" key="14">
    <source>
        <dbReference type="Proteomes" id="UP000664534"/>
    </source>
</evidence>
<accession>A0A8H3FFN2</accession>
<evidence type="ECO:0000313" key="13">
    <source>
        <dbReference type="EMBL" id="CAF9922785.1"/>
    </source>
</evidence>
<dbReference type="InterPro" id="IPR036388">
    <property type="entry name" value="WH-like_DNA-bd_sf"/>
</dbReference>
<comment type="similarity">
    <text evidence="3 10">Belongs to the TOP6A family.</text>
</comment>
<evidence type="ECO:0000256" key="10">
    <source>
        <dbReference type="PROSITE-ProRule" id="PRU01385"/>
    </source>
</evidence>
<evidence type="ECO:0000256" key="9">
    <source>
        <dbReference type="ARBA" id="ARBA00023235"/>
    </source>
</evidence>
<sequence>MASFRRPANAEVIAKIETIFENIADSLLNEENPYVPVNDIFIPLKYKKHKPPNGDTLSPADAEPLDAEHSDNLTNVSFPARGRPKEAWRFAVLVRILDLVHEALHDNVIISKRNIYYKDPSLFKTQLTVDYYVDIIAHTFGVSRVALNVTAAAKGLVAGKFVLTRADGTQDSREPGVPRLIDDSHDIQAIDISDVAWILVIEKESTFRTLASSNLHHGSRAGDGILLTAKGYPDFSTRSFLRLISISHDPDCNPLPIYALTDFDPDGLAIMSTYKHGSLKLSHENADLKVPSMQWLGIQSRDVLATNGQDGSNGLLRLSARDRKKATDMLERSEGLQEGGKEEEWRRELQVMLMLNVKAEMEILAERERGLKGWVEEKLLEKSNLPEDEDLLDTHQLADMTLGEDTVSDLRANEDLSLGGHETLDMLAVGGDSPNLQADEDLLVAHQMGHVSLADEGSALSQWDEDLPEKHRTADVALAEGDAPSFEWDEEL</sequence>
<comment type="cofactor">
    <cofactor evidence="2">
        <name>Mg(2+)</name>
        <dbReference type="ChEBI" id="CHEBI:18420"/>
    </cofactor>
</comment>
<keyword evidence="6" id="KW-0460">Magnesium</keyword>
<dbReference type="EMBL" id="CAJPDT010000031">
    <property type="protein sequence ID" value="CAF9922785.1"/>
    <property type="molecule type" value="Genomic_DNA"/>
</dbReference>
<comment type="caution">
    <text evidence="13">The sequence shown here is derived from an EMBL/GenBank/DDBJ whole genome shotgun (WGS) entry which is preliminary data.</text>
</comment>
<comment type="catalytic activity">
    <reaction evidence="1 10">
        <text>ATP-dependent breakage, passage and rejoining of double-stranded DNA.</text>
        <dbReference type="EC" id="5.6.2.2"/>
    </reaction>
</comment>
<dbReference type="InterPro" id="IPR034136">
    <property type="entry name" value="TOPRIM_Topo6A/Spo11"/>
</dbReference>
<dbReference type="GO" id="GO:0003918">
    <property type="term" value="F:DNA topoisomerase type II (double strand cut, ATP-hydrolyzing) activity"/>
    <property type="evidence" value="ECO:0007669"/>
    <property type="project" value="UniProtKB-UniRule"/>
</dbReference>
<dbReference type="Pfam" id="PF04406">
    <property type="entry name" value="TP6A_N"/>
    <property type="match status" value="1"/>
</dbReference>
<protein>
    <recommendedName>
        <fullName evidence="4">DNA topoisomerase (ATP-hydrolyzing)</fullName>
        <ecNumber evidence="4">5.6.2.2</ecNumber>
    </recommendedName>
</protein>
<dbReference type="InterPro" id="IPR002815">
    <property type="entry name" value="Spo11/TopoVI_A"/>
</dbReference>
<dbReference type="Gene3D" id="3.40.1360.10">
    <property type="match status" value="1"/>
</dbReference>
<feature type="domain" description="Topoisomerase 6 subunit A/Spo11 TOPRIM" evidence="12">
    <location>
        <begin position="198"/>
        <end position="367"/>
    </location>
</feature>
<feature type="domain" description="Spo11/DNA topoisomerase VI subunit A N-terminal" evidence="11">
    <location>
        <begin position="88"/>
        <end position="149"/>
    </location>
</feature>
<evidence type="ECO:0000259" key="12">
    <source>
        <dbReference type="Pfam" id="PF21180"/>
    </source>
</evidence>
<evidence type="ECO:0000256" key="7">
    <source>
        <dbReference type="ARBA" id="ARBA00023029"/>
    </source>
</evidence>
<evidence type="ECO:0000256" key="2">
    <source>
        <dbReference type="ARBA" id="ARBA00001946"/>
    </source>
</evidence>
<evidence type="ECO:0000256" key="3">
    <source>
        <dbReference type="ARBA" id="ARBA00006559"/>
    </source>
</evidence>
<dbReference type="AlphaFoldDB" id="A0A8H3FFN2"/>
<dbReference type="GO" id="GO:0003677">
    <property type="term" value="F:DNA binding"/>
    <property type="evidence" value="ECO:0007669"/>
    <property type="project" value="UniProtKB-UniRule"/>
</dbReference>
<evidence type="ECO:0000256" key="4">
    <source>
        <dbReference type="ARBA" id="ARBA00012895"/>
    </source>
</evidence>
<organism evidence="13 14">
    <name type="scientific">Imshaugia aleurites</name>
    <dbReference type="NCBI Taxonomy" id="172621"/>
    <lineage>
        <taxon>Eukaryota</taxon>
        <taxon>Fungi</taxon>
        <taxon>Dikarya</taxon>
        <taxon>Ascomycota</taxon>
        <taxon>Pezizomycotina</taxon>
        <taxon>Lecanoromycetes</taxon>
        <taxon>OSLEUM clade</taxon>
        <taxon>Lecanoromycetidae</taxon>
        <taxon>Lecanorales</taxon>
        <taxon>Lecanorineae</taxon>
        <taxon>Parmeliaceae</taxon>
        <taxon>Imshaugia</taxon>
    </lineage>
</organism>
<feature type="active site" description="O-(5'-phospho-DNA)-tyrosine intermediate" evidence="10">
    <location>
        <position position="117"/>
    </location>
</feature>
<dbReference type="GO" id="GO:0046872">
    <property type="term" value="F:metal ion binding"/>
    <property type="evidence" value="ECO:0007669"/>
    <property type="project" value="UniProtKB-KW"/>
</dbReference>
<dbReference type="GO" id="GO:0042138">
    <property type="term" value="P:meiotic DNA double-strand break formation"/>
    <property type="evidence" value="ECO:0007669"/>
    <property type="project" value="TreeGrafter"/>
</dbReference>
<dbReference type="PANTHER" id="PTHR10848:SF0">
    <property type="entry name" value="MEIOTIC RECOMBINATION PROTEIN SPO11"/>
    <property type="match status" value="1"/>
</dbReference>
<dbReference type="Proteomes" id="UP000664534">
    <property type="component" value="Unassembled WGS sequence"/>
</dbReference>
<evidence type="ECO:0000256" key="8">
    <source>
        <dbReference type="ARBA" id="ARBA00023125"/>
    </source>
</evidence>
<gene>
    <name evidence="13" type="ORF">IMSHALPRED_005764</name>
</gene>
<dbReference type="GO" id="GO:0000228">
    <property type="term" value="C:nuclear chromosome"/>
    <property type="evidence" value="ECO:0007669"/>
    <property type="project" value="TreeGrafter"/>
</dbReference>
<dbReference type="FunFam" id="3.40.1360.10:FF:000018">
    <property type="entry name" value="Type II DNA topoisomerase VI subunit A"/>
    <property type="match status" value="1"/>
</dbReference>
<dbReference type="OrthoDB" id="5377392at2759"/>
<reference evidence="13" key="1">
    <citation type="submission" date="2021-03" db="EMBL/GenBank/DDBJ databases">
        <authorList>
            <person name="Tagirdzhanova G."/>
        </authorList>
    </citation>
    <scope>NUCLEOTIDE SEQUENCE</scope>
</reference>
<keyword evidence="9 10" id="KW-0413">Isomerase</keyword>
<keyword evidence="8 10" id="KW-0238">DNA-binding</keyword>
<dbReference type="SUPFAM" id="SSF56726">
    <property type="entry name" value="DNA topoisomerase IV, alpha subunit"/>
    <property type="match status" value="1"/>
</dbReference>